<dbReference type="Proteomes" id="UP001652431">
    <property type="component" value="Unassembled WGS sequence"/>
</dbReference>
<protein>
    <submittedName>
        <fullName evidence="5">Metalloregulator ArsR/SmtB family transcription factor</fullName>
    </submittedName>
</protein>
<comment type="caution">
    <text evidence="5">The sequence shown here is derived from an EMBL/GenBank/DDBJ whole genome shotgun (WGS) entry which is preliminary data.</text>
</comment>
<dbReference type="Gene3D" id="1.10.10.10">
    <property type="entry name" value="Winged helix-like DNA-binding domain superfamily/Winged helix DNA-binding domain"/>
    <property type="match status" value="1"/>
</dbReference>
<name>A0ABT2RMD7_9FIRM</name>
<keyword evidence="1" id="KW-0805">Transcription regulation</keyword>
<keyword evidence="6" id="KW-1185">Reference proteome</keyword>
<proteinExistence type="predicted"/>
<keyword evidence="2" id="KW-0238">DNA-binding</keyword>
<dbReference type="Pfam" id="PF01022">
    <property type="entry name" value="HTH_5"/>
    <property type="match status" value="1"/>
</dbReference>
<reference evidence="5 6" key="1">
    <citation type="journal article" date="2021" name="ISME Commun">
        <title>Automated analysis of genomic sequences facilitates high-throughput and comprehensive description of bacteria.</title>
        <authorList>
            <person name="Hitch T.C.A."/>
        </authorList>
    </citation>
    <scope>NUCLEOTIDE SEQUENCE [LARGE SCALE GENOMIC DNA]</scope>
    <source>
        <strain evidence="5 6">Sanger_03</strain>
    </source>
</reference>
<dbReference type="NCBIfam" id="NF033788">
    <property type="entry name" value="HTH_metalloreg"/>
    <property type="match status" value="1"/>
</dbReference>
<keyword evidence="3" id="KW-0804">Transcription</keyword>
<dbReference type="InterPro" id="IPR036390">
    <property type="entry name" value="WH_DNA-bd_sf"/>
</dbReference>
<evidence type="ECO:0000256" key="2">
    <source>
        <dbReference type="ARBA" id="ARBA00023125"/>
    </source>
</evidence>
<gene>
    <name evidence="5" type="ORF">OCV99_08430</name>
</gene>
<feature type="domain" description="HTH arsR-type" evidence="4">
    <location>
        <begin position="11"/>
        <end position="109"/>
    </location>
</feature>
<evidence type="ECO:0000259" key="4">
    <source>
        <dbReference type="PROSITE" id="PS50987"/>
    </source>
</evidence>
<sequence>MSEHREDINRLAEEFEGCQKILLALGDENRQHLMLEMMRMEHCGGVRVGTITEKTHLSRPAVSHHLQILKEAGILKMRREGTKNYYYFDADTEAMNRLLEMIGHAKRIMEELPDRSGKDL</sequence>
<dbReference type="RefSeq" id="WP_158369704.1">
    <property type="nucleotide sequence ID" value="NZ_JAOQJU010000008.1"/>
</dbReference>
<evidence type="ECO:0000256" key="1">
    <source>
        <dbReference type="ARBA" id="ARBA00023015"/>
    </source>
</evidence>
<dbReference type="InterPro" id="IPR051081">
    <property type="entry name" value="HTH_MetalResp_TranReg"/>
</dbReference>
<dbReference type="EMBL" id="JAOQJU010000008">
    <property type="protein sequence ID" value="MCU6686574.1"/>
    <property type="molecule type" value="Genomic_DNA"/>
</dbReference>
<evidence type="ECO:0000313" key="6">
    <source>
        <dbReference type="Proteomes" id="UP001652431"/>
    </source>
</evidence>
<evidence type="ECO:0000256" key="3">
    <source>
        <dbReference type="ARBA" id="ARBA00023163"/>
    </source>
</evidence>
<dbReference type="SUPFAM" id="SSF46785">
    <property type="entry name" value="Winged helix' DNA-binding domain"/>
    <property type="match status" value="1"/>
</dbReference>
<dbReference type="PROSITE" id="PS50987">
    <property type="entry name" value="HTH_ARSR_2"/>
    <property type="match status" value="1"/>
</dbReference>
<dbReference type="InterPro" id="IPR036388">
    <property type="entry name" value="WH-like_DNA-bd_sf"/>
</dbReference>
<dbReference type="InterPro" id="IPR011991">
    <property type="entry name" value="ArsR-like_HTH"/>
</dbReference>
<evidence type="ECO:0000313" key="5">
    <source>
        <dbReference type="EMBL" id="MCU6686574.1"/>
    </source>
</evidence>
<organism evidence="5 6">
    <name type="scientific">Dorea acetigenes</name>
    <dbReference type="NCBI Taxonomy" id="2981787"/>
    <lineage>
        <taxon>Bacteria</taxon>
        <taxon>Bacillati</taxon>
        <taxon>Bacillota</taxon>
        <taxon>Clostridia</taxon>
        <taxon>Lachnospirales</taxon>
        <taxon>Lachnospiraceae</taxon>
        <taxon>Dorea</taxon>
    </lineage>
</organism>
<dbReference type="CDD" id="cd00090">
    <property type="entry name" value="HTH_ARSR"/>
    <property type="match status" value="1"/>
</dbReference>
<dbReference type="PANTHER" id="PTHR33154:SF33">
    <property type="entry name" value="TRANSCRIPTIONAL REPRESSOR SDPR"/>
    <property type="match status" value="1"/>
</dbReference>
<dbReference type="InterPro" id="IPR001845">
    <property type="entry name" value="HTH_ArsR_DNA-bd_dom"/>
</dbReference>
<dbReference type="SMART" id="SM00418">
    <property type="entry name" value="HTH_ARSR"/>
    <property type="match status" value="1"/>
</dbReference>
<dbReference type="PRINTS" id="PR00778">
    <property type="entry name" value="HTHARSR"/>
</dbReference>
<dbReference type="PANTHER" id="PTHR33154">
    <property type="entry name" value="TRANSCRIPTIONAL REGULATOR, ARSR FAMILY"/>
    <property type="match status" value="1"/>
</dbReference>
<accession>A0ABT2RMD7</accession>